<dbReference type="InterPro" id="IPR042098">
    <property type="entry name" value="TauD-like_sf"/>
</dbReference>
<evidence type="ECO:0000259" key="18">
    <source>
        <dbReference type="Pfam" id="PF06155"/>
    </source>
</evidence>
<keyword evidence="7" id="KW-0124">Carnitine biosynthesis</keyword>
<dbReference type="InterPro" id="IPR010376">
    <property type="entry name" value="GBBH-like_N"/>
</dbReference>
<evidence type="ECO:0000256" key="6">
    <source>
        <dbReference type="ARBA" id="ARBA00022723"/>
    </source>
</evidence>
<comment type="similarity">
    <text evidence="4">Belongs to the gamma-BBH/TMLD family.</text>
</comment>
<dbReference type="InterPro" id="IPR012776">
    <property type="entry name" value="Trimethyllysine_dOase"/>
</dbReference>
<dbReference type="STRING" id="58919.A0A316Z1F0"/>
<dbReference type="NCBIfam" id="TIGR02410">
    <property type="entry name" value="carnitine_TMLD"/>
    <property type="match status" value="1"/>
</dbReference>
<gene>
    <name evidence="19" type="ORF">FA09DRAFT_362667</name>
</gene>
<accession>A0A316Z1F0</accession>
<dbReference type="InterPro" id="IPR038492">
    <property type="entry name" value="GBBH-like_N_sf"/>
</dbReference>
<dbReference type="EC" id="1.14.11.8" evidence="5"/>
<evidence type="ECO:0000256" key="14">
    <source>
        <dbReference type="ARBA" id="ARBA00046008"/>
    </source>
</evidence>
<feature type="compositionally biased region" description="Basic and acidic residues" evidence="16">
    <location>
        <begin position="503"/>
        <end position="516"/>
    </location>
</feature>
<feature type="compositionally biased region" description="Low complexity" evidence="16">
    <location>
        <begin position="77"/>
        <end position="87"/>
    </location>
</feature>
<dbReference type="PANTHER" id="PTHR10696">
    <property type="entry name" value="GAMMA-BUTYROBETAINE HYDROXYLASE-RELATED"/>
    <property type="match status" value="1"/>
</dbReference>
<dbReference type="GO" id="GO:0005739">
    <property type="term" value="C:mitochondrion"/>
    <property type="evidence" value="ECO:0007669"/>
    <property type="project" value="TreeGrafter"/>
</dbReference>
<dbReference type="FunFam" id="3.30.2020.30:FF:000002">
    <property type="entry name" value="Putative gamma-butyrobetaine dioxygenase"/>
    <property type="match status" value="1"/>
</dbReference>
<feature type="domain" description="TauD/TfdA-like" evidence="17">
    <location>
        <begin position="226"/>
        <end position="471"/>
    </location>
</feature>
<dbReference type="CDD" id="cd00250">
    <property type="entry name" value="CAS_like"/>
    <property type="match status" value="1"/>
</dbReference>
<evidence type="ECO:0000256" key="13">
    <source>
        <dbReference type="ARBA" id="ARBA00032283"/>
    </source>
</evidence>
<evidence type="ECO:0000256" key="12">
    <source>
        <dbReference type="ARBA" id="ARBA00031778"/>
    </source>
</evidence>
<name>A0A316Z1F0_9BASI</name>
<evidence type="ECO:0000256" key="9">
    <source>
        <dbReference type="ARBA" id="ARBA00023002"/>
    </source>
</evidence>
<dbReference type="EMBL" id="KZ819303">
    <property type="protein sequence ID" value="PWN95610.1"/>
    <property type="molecule type" value="Genomic_DNA"/>
</dbReference>
<dbReference type="RefSeq" id="XP_025595889.1">
    <property type="nucleotide sequence ID" value="XM_025745497.1"/>
</dbReference>
<feature type="compositionally biased region" description="Low complexity" evidence="16">
    <location>
        <begin position="57"/>
        <end position="70"/>
    </location>
</feature>
<organism evidence="19 20">
    <name type="scientific">Tilletiopsis washingtonensis</name>
    <dbReference type="NCBI Taxonomy" id="58919"/>
    <lineage>
        <taxon>Eukaryota</taxon>
        <taxon>Fungi</taxon>
        <taxon>Dikarya</taxon>
        <taxon>Basidiomycota</taxon>
        <taxon>Ustilaginomycotina</taxon>
        <taxon>Exobasidiomycetes</taxon>
        <taxon>Entylomatales</taxon>
        <taxon>Entylomatales incertae sedis</taxon>
        <taxon>Tilletiopsis</taxon>
    </lineage>
</organism>
<keyword evidence="6" id="KW-0479">Metal-binding</keyword>
<feature type="region of interest" description="Disordered" evidence="16">
    <location>
        <begin position="56"/>
        <end position="87"/>
    </location>
</feature>
<dbReference type="GO" id="GO:0050353">
    <property type="term" value="F:trimethyllysine dioxygenase activity"/>
    <property type="evidence" value="ECO:0007669"/>
    <property type="project" value="UniProtKB-EC"/>
</dbReference>
<evidence type="ECO:0000256" key="15">
    <source>
        <dbReference type="ARBA" id="ARBA00049334"/>
    </source>
</evidence>
<feature type="domain" description="Gamma-butyrobetaine hydroxylase-like N-terminal" evidence="18">
    <location>
        <begin position="95"/>
        <end position="185"/>
    </location>
</feature>
<keyword evidence="9" id="KW-0560">Oxidoreductase</keyword>
<dbReference type="Pfam" id="PF02668">
    <property type="entry name" value="TauD"/>
    <property type="match status" value="1"/>
</dbReference>
<evidence type="ECO:0000256" key="1">
    <source>
        <dbReference type="ARBA" id="ARBA00001954"/>
    </source>
</evidence>
<evidence type="ECO:0000313" key="20">
    <source>
        <dbReference type="Proteomes" id="UP000245946"/>
    </source>
</evidence>
<comment type="cofactor">
    <cofactor evidence="2">
        <name>L-ascorbate</name>
        <dbReference type="ChEBI" id="CHEBI:38290"/>
    </cofactor>
</comment>
<evidence type="ECO:0000256" key="10">
    <source>
        <dbReference type="ARBA" id="ARBA00023004"/>
    </source>
</evidence>
<dbReference type="GeneID" id="37273041"/>
<dbReference type="Gene3D" id="3.30.2020.30">
    <property type="match status" value="1"/>
</dbReference>
<reference evidence="19 20" key="1">
    <citation type="journal article" date="2018" name="Mol. Biol. Evol.">
        <title>Broad Genomic Sampling Reveals a Smut Pathogenic Ancestry of the Fungal Clade Ustilaginomycotina.</title>
        <authorList>
            <person name="Kijpornyongpan T."/>
            <person name="Mondo S.J."/>
            <person name="Barry K."/>
            <person name="Sandor L."/>
            <person name="Lee J."/>
            <person name="Lipzen A."/>
            <person name="Pangilinan J."/>
            <person name="LaButti K."/>
            <person name="Hainaut M."/>
            <person name="Henrissat B."/>
            <person name="Grigoriev I.V."/>
            <person name="Spatafora J.W."/>
            <person name="Aime M.C."/>
        </authorList>
    </citation>
    <scope>NUCLEOTIDE SEQUENCE [LARGE SCALE GENOMIC DNA]</scope>
    <source>
        <strain evidence="19 20">MCA 4186</strain>
    </source>
</reference>
<dbReference type="GO" id="GO:0005506">
    <property type="term" value="F:iron ion binding"/>
    <property type="evidence" value="ECO:0007669"/>
    <property type="project" value="InterPro"/>
</dbReference>
<dbReference type="InterPro" id="IPR003819">
    <property type="entry name" value="TauD/TfdA-like"/>
</dbReference>
<comment type="cofactor">
    <cofactor evidence="1">
        <name>Fe(2+)</name>
        <dbReference type="ChEBI" id="CHEBI:29033"/>
    </cofactor>
</comment>
<evidence type="ECO:0000256" key="4">
    <source>
        <dbReference type="ARBA" id="ARBA00008654"/>
    </source>
</evidence>
<dbReference type="Proteomes" id="UP000245946">
    <property type="component" value="Unassembled WGS sequence"/>
</dbReference>
<dbReference type="InterPro" id="IPR050411">
    <property type="entry name" value="AlphaKG_dependent_hydroxylases"/>
</dbReference>
<dbReference type="Pfam" id="PF06155">
    <property type="entry name" value="GBBH-like_N"/>
    <property type="match status" value="1"/>
</dbReference>
<proteinExistence type="inferred from homology"/>
<comment type="function">
    <text evidence="14">Converts trimethyllysine (TML) into hydroxytrimethyllysine (HTML).</text>
</comment>
<keyword evidence="20" id="KW-1185">Reference proteome</keyword>
<keyword evidence="10" id="KW-0408">Iron</keyword>
<dbReference type="AlphaFoldDB" id="A0A316Z1F0"/>
<feature type="region of interest" description="Disordered" evidence="16">
    <location>
        <begin position="495"/>
        <end position="516"/>
    </location>
</feature>
<dbReference type="Gene3D" id="3.60.130.10">
    <property type="entry name" value="Clavaminate synthase-like"/>
    <property type="match status" value="1"/>
</dbReference>
<keyword evidence="8 19" id="KW-0223">Dioxygenase</keyword>
<dbReference type="FunFam" id="3.60.130.10:FF:000001">
    <property type="entry name" value="Trimethyllysine dioxygenase, mitochondrial"/>
    <property type="match status" value="1"/>
</dbReference>
<evidence type="ECO:0000259" key="17">
    <source>
        <dbReference type="Pfam" id="PF02668"/>
    </source>
</evidence>
<dbReference type="PANTHER" id="PTHR10696:SF51">
    <property type="entry name" value="TRIMETHYLLYSINE DIOXYGENASE, MITOCHONDRIAL"/>
    <property type="match status" value="1"/>
</dbReference>
<protein>
    <recommendedName>
        <fullName evidence="5">trimethyllysine dioxygenase</fullName>
        <ecNumber evidence="5">1.14.11.8</ecNumber>
    </recommendedName>
    <alternativeName>
        <fullName evidence="12">Epsilon-trimethyllysine 2-oxoglutarate dioxygenase</fullName>
    </alternativeName>
    <alternativeName>
        <fullName evidence="11">TML hydroxylase</fullName>
    </alternativeName>
    <alternativeName>
        <fullName evidence="13">TML-alpha-ketoglutarate dioxygenase</fullName>
    </alternativeName>
</protein>
<evidence type="ECO:0000256" key="7">
    <source>
        <dbReference type="ARBA" id="ARBA00022873"/>
    </source>
</evidence>
<evidence type="ECO:0000256" key="3">
    <source>
        <dbReference type="ARBA" id="ARBA00005022"/>
    </source>
</evidence>
<dbReference type="SUPFAM" id="SSF51197">
    <property type="entry name" value="Clavaminate synthase-like"/>
    <property type="match status" value="1"/>
</dbReference>
<dbReference type="OrthoDB" id="408743at2759"/>
<dbReference type="GO" id="GO:0045329">
    <property type="term" value="P:carnitine biosynthetic process"/>
    <property type="evidence" value="ECO:0007669"/>
    <property type="project" value="UniProtKB-UniPathway"/>
</dbReference>
<dbReference type="UniPathway" id="UPA00118"/>
<evidence type="ECO:0000256" key="11">
    <source>
        <dbReference type="ARBA" id="ARBA00030363"/>
    </source>
</evidence>
<sequence>MALHLPVRLLRRPDAVLRLSRTAAASPACATSLRPPARTFHRSSVTLVSLRGSRAVQSPAAAPTSSASTSAPPPPSSAQTPAAAGEGPAVALARDAVSVTWSSGVMSRFHHLWLRDHCRCATCYHATTKQRLLDTFKLPPDLQPVAAESTTEGLLVRWAEPGPEAPAEGAAAAAEHVSLYPWSWLRQHSYAPVLSSLSSSALPDGPADSRGRILWGSGIGAAPPTVTHDEVQEDRGVARWCAKIARYGFCFVSGVPATPEATQALVERLSFIRPTHYGGFWDFTSNLEHGDTAYTNLKLGAHTDTTYLTDPCGLQMFHLLSHTDSPGGTKAHGGESLLVDGFLAAQVLRDVHPDAYDILSRTRILTHSAGDDQTLVRPLHPRGYPILEHDESTGELIMVRYNNDDRSVLKVAEHEVLPFYDALRKWHEILTSENGEYWSQLTPGTALIFDNHRVLHGRSAFMGERRLCGAYVPHDDFRSRTATLRTRFPDVFADGRVAPTSGDGERRKRGVWDDGL</sequence>
<evidence type="ECO:0000256" key="8">
    <source>
        <dbReference type="ARBA" id="ARBA00022964"/>
    </source>
</evidence>
<evidence type="ECO:0000256" key="5">
    <source>
        <dbReference type="ARBA" id="ARBA00012267"/>
    </source>
</evidence>
<evidence type="ECO:0000256" key="2">
    <source>
        <dbReference type="ARBA" id="ARBA00001961"/>
    </source>
</evidence>
<evidence type="ECO:0000256" key="16">
    <source>
        <dbReference type="SAM" id="MobiDB-lite"/>
    </source>
</evidence>
<comment type="pathway">
    <text evidence="3">Amine and polyamine biosynthesis; carnitine biosynthesis.</text>
</comment>
<evidence type="ECO:0000313" key="19">
    <source>
        <dbReference type="EMBL" id="PWN95610.1"/>
    </source>
</evidence>
<comment type="catalytic activity">
    <reaction evidence="15">
        <text>N(6),N(6),N(6)-trimethyl-L-lysine + 2-oxoglutarate + O2 = (3S)-3-hydroxy-N(6),N(6),N(6)-trimethyl-L-lysine + succinate + CO2</text>
        <dbReference type="Rhea" id="RHEA:14181"/>
        <dbReference type="ChEBI" id="CHEBI:15379"/>
        <dbReference type="ChEBI" id="CHEBI:16526"/>
        <dbReference type="ChEBI" id="CHEBI:16810"/>
        <dbReference type="ChEBI" id="CHEBI:30031"/>
        <dbReference type="ChEBI" id="CHEBI:58100"/>
        <dbReference type="ChEBI" id="CHEBI:141499"/>
        <dbReference type="EC" id="1.14.11.8"/>
    </reaction>
</comment>